<comment type="caution">
    <text evidence="1">The sequence shown here is derived from an EMBL/GenBank/DDBJ whole genome shotgun (WGS) entry which is preliminary data.</text>
</comment>
<evidence type="ECO:0000313" key="1">
    <source>
        <dbReference type="EMBL" id="MDT2598217.1"/>
    </source>
</evidence>
<dbReference type="EMBL" id="JARPYI010000001">
    <property type="protein sequence ID" value="MDT2598217.1"/>
    <property type="molecule type" value="Genomic_DNA"/>
</dbReference>
<protein>
    <submittedName>
        <fullName evidence="1">Uncharacterized protein</fullName>
    </submittedName>
</protein>
<organism evidence="1 2">
    <name type="scientific">Enterococcus hulanensis</name>
    <dbReference type="NCBI Taxonomy" id="2559929"/>
    <lineage>
        <taxon>Bacteria</taxon>
        <taxon>Bacillati</taxon>
        <taxon>Bacillota</taxon>
        <taxon>Bacilli</taxon>
        <taxon>Lactobacillales</taxon>
        <taxon>Enterococcaceae</taxon>
        <taxon>Enterococcus</taxon>
    </lineage>
</organism>
<accession>A0ABU3EU41</accession>
<proteinExistence type="predicted"/>
<dbReference type="Proteomes" id="UP001252875">
    <property type="component" value="Unassembled WGS sequence"/>
</dbReference>
<dbReference type="RefSeq" id="WP_311821410.1">
    <property type="nucleotide sequence ID" value="NZ_JARPYF010000001.1"/>
</dbReference>
<sequence length="43" mass="4967">MKQKDTSPLNKLKQAKQNHPMIIKMLSIVTIAFLTKKISEKNK</sequence>
<name>A0ABU3EU41_9ENTE</name>
<evidence type="ECO:0000313" key="2">
    <source>
        <dbReference type="Proteomes" id="UP001252875"/>
    </source>
</evidence>
<reference evidence="1 2" key="1">
    <citation type="submission" date="2023-03" db="EMBL/GenBank/DDBJ databases">
        <authorList>
            <person name="Shen W."/>
            <person name="Cai J."/>
        </authorList>
    </citation>
    <scope>NUCLEOTIDE SEQUENCE [LARGE SCALE GENOMIC DNA]</scope>
    <source>
        <strain evidence="1 2">D6-4</strain>
    </source>
</reference>
<keyword evidence="2" id="KW-1185">Reference proteome</keyword>
<gene>
    <name evidence="1" type="ORF">P7D85_00440</name>
</gene>